<dbReference type="Pfam" id="PF09929">
    <property type="entry name" value="DUF2161"/>
    <property type="match status" value="1"/>
</dbReference>
<reference evidence="1" key="1">
    <citation type="submission" date="2020-10" db="EMBL/GenBank/DDBJ databases">
        <authorList>
            <person name="Gilroy R."/>
        </authorList>
    </citation>
    <scope>NUCLEOTIDE SEQUENCE</scope>
    <source>
        <strain evidence="1">F6-4510</strain>
    </source>
</reference>
<organism evidence="1 2">
    <name type="scientific">Candidatus Fimicola merdigallinarum</name>
    <dbReference type="NCBI Taxonomy" id="2840819"/>
    <lineage>
        <taxon>Bacteria</taxon>
        <taxon>Bacillati</taxon>
        <taxon>Bacillota</taxon>
        <taxon>Clostridia</taxon>
        <taxon>Lachnospirales</taxon>
        <taxon>Lachnospiraceae</taxon>
        <taxon>Lachnospiraceae incertae sedis</taxon>
        <taxon>Candidatus Fimicola</taxon>
    </lineage>
</organism>
<dbReference type="EMBL" id="JADIMX010000144">
    <property type="protein sequence ID" value="MBO8435182.1"/>
    <property type="molecule type" value="Genomic_DNA"/>
</dbReference>
<protein>
    <submittedName>
        <fullName evidence="1">Uncharacterized protein</fullName>
    </submittedName>
</protein>
<proteinExistence type="predicted"/>
<dbReference type="AlphaFoldDB" id="A0A9D9DW17"/>
<gene>
    <name evidence="1" type="ORF">IAC55_07680</name>
</gene>
<evidence type="ECO:0000313" key="1">
    <source>
        <dbReference type="EMBL" id="MBO8435182.1"/>
    </source>
</evidence>
<name>A0A9D9DW17_9FIRM</name>
<sequence length="237" mass="27171">MKSSETELYLPVKTFFEDIGFSVKGEVKSCDLMAVREDIIIICELKLSFSLKLLYQLMDRKALTENVYAVIPRPKKGHNTKEWKNIVKLLKALDMGLITVALDSPIKTVEVILEPFDGKSYKNKKRQDILKNEFSNRILDGNMGGVNRKKILTAYMEKSILVLCALDSLVKSSPKNVKAICNEDKTATILLNNVYGWFLREGKGVYSVSDKGREFLNSCEYKDVKEYYKKYIEDRVL</sequence>
<reference evidence="1" key="2">
    <citation type="journal article" date="2021" name="PeerJ">
        <title>Extensive microbial diversity within the chicken gut microbiome revealed by metagenomics and culture.</title>
        <authorList>
            <person name="Gilroy R."/>
            <person name="Ravi A."/>
            <person name="Getino M."/>
            <person name="Pursley I."/>
            <person name="Horton D.L."/>
            <person name="Alikhan N.F."/>
            <person name="Baker D."/>
            <person name="Gharbi K."/>
            <person name="Hall N."/>
            <person name="Watson M."/>
            <person name="Adriaenssens E.M."/>
            <person name="Foster-Nyarko E."/>
            <person name="Jarju S."/>
            <person name="Secka A."/>
            <person name="Antonio M."/>
            <person name="Oren A."/>
            <person name="Chaudhuri R.R."/>
            <person name="La Ragione R."/>
            <person name="Hildebrand F."/>
            <person name="Pallen M.J."/>
        </authorList>
    </citation>
    <scope>NUCLEOTIDE SEQUENCE</scope>
    <source>
        <strain evidence="1">F6-4510</strain>
    </source>
</reference>
<comment type="caution">
    <text evidence="1">The sequence shown here is derived from an EMBL/GenBank/DDBJ whole genome shotgun (WGS) entry which is preliminary data.</text>
</comment>
<dbReference type="InterPro" id="IPR018679">
    <property type="entry name" value="DUF2161"/>
</dbReference>
<dbReference type="Proteomes" id="UP000823611">
    <property type="component" value="Unassembled WGS sequence"/>
</dbReference>
<accession>A0A9D9DW17</accession>
<evidence type="ECO:0000313" key="2">
    <source>
        <dbReference type="Proteomes" id="UP000823611"/>
    </source>
</evidence>